<keyword evidence="3" id="KW-1185">Reference proteome</keyword>
<feature type="region of interest" description="Disordered" evidence="1">
    <location>
        <begin position="143"/>
        <end position="177"/>
    </location>
</feature>
<gene>
    <name evidence="2" type="ORF">BDZ94DRAFT_1363702</name>
</gene>
<dbReference type="AlphaFoldDB" id="A0A9P6C847"/>
<evidence type="ECO:0000313" key="3">
    <source>
        <dbReference type="Proteomes" id="UP000807353"/>
    </source>
</evidence>
<dbReference type="EMBL" id="MU150618">
    <property type="protein sequence ID" value="KAF9455557.1"/>
    <property type="molecule type" value="Genomic_DNA"/>
</dbReference>
<name>A0A9P6C847_9AGAR</name>
<sequence length="355" mass="39463">MVSQTADMSKGDSVPINQHTNYQHTATILKTGLWKVEPSPYKHLNTGNRFLDLEVTISKGESKSYERIIKGYSIKDNGDIIAQVKTYGCTNNTMSDINIKDLREVKLILGFSSNLPVEKACLIPRKMLKAAAKKQILSHRATTPTDFEGDAGPSINDNTSSAWNPASRTPEPPEIQTSKHRGAWLMDKCLLNRRLDIKITGTNHGSMVYGGRYENHTGFTVLTRVHLTPRTSITVKLGPNQSKMKFELQYIEPLVSNIHPTSHIKPPCAGSIVREVGRRVVIIGPDYYGNDGHIGKYAIVGPNHPNYPAPDNMAPLCIVTGDKTEWGYYYENDLYSSDIDVVMWGDKPVSIGHVN</sequence>
<dbReference type="Proteomes" id="UP000807353">
    <property type="component" value="Unassembled WGS sequence"/>
</dbReference>
<accession>A0A9P6C847</accession>
<protein>
    <submittedName>
        <fullName evidence="2">Uncharacterized protein</fullName>
    </submittedName>
</protein>
<reference evidence="2" key="1">
    <citation type="submission" date="2020-11" db="EMBL/GenBank/DDBJ databases">
        <authorList>
            <consortium name="DOE Joint Genome Institute"/>
            <person name="Ahrendt S."/>
            <person name="Riley R."/>
            <person name="Andreopoulos W."/>
            <person name="Labutti K."/>
            <person name="Pangilinan J."/>
            <person name="Ruiz-Duenas F.J."/>
            <person name="Barrasa J.M."/>
            <person name="Sanchez-Garcia M."/>
            <person name="Camarero S."/>
            <person name="Miyauchi S."/>
            <person name="Serrano A."/>
            <person name="Linde D."/>
            <person name="Babiker R."/>
            <person name="Drula E."/>
            <person name="Ayuso-Fernandez I."/>
            <person name="Pacheco R."/>
            <person name="Padilla G."/>
            <person name="Ferreira P."/>
            <person name="Barriuso J."/>
            <person name="Kellner H."/>
            <person name="Castanera R."/>
            <person name="Alfaro M."/>
            <person name="Ramirez L."/>
            <person name="Pisabarro A.G."/>
            <person name="Kuo A."/>
            <person name="Tritt A."/>
            <person name="Lipzen A."/>
            <person name="He G."/>
            <person name="Yan M."/>
            <person name="Ng V."/>
            <person name="Cullen D."/>
            <person name="Martin F."/>
            <person name="Rosso M.-N."/>
            <person name="Henrissat B."/>
            <person name="Hibbett D."/>
            <person name="Martinez A.T."/>
            <person name="Grigoriev I.V."/>
        </authorList>
    </citation>
    <scope>NUCLEOTIDE SEQUENCE</scope>
    <source>
        <strain evidence="2">CBS 247.69</strain>
    </source>
</reference>
<evidence type="ECO:0000313" key="2">
    <source>
        <dbReference type="EMBL" id="KAF9455557.1"/>
    </source>
</evidence>
<evidence type="ECO:0000256" key="1">
    <source>
        <dbReference type="SAM" id="MobiDB-lite"/>
    </source>
</evidence>
<organism evidence="2 3">
    <name type="scientific">Collybia nuda</name>
    <dbReference type="NCBI Taxonomy" id="64659"/>
    <lineage>
        <taxon>Eukaryota</taxon>
        <taxon>Fungi</taxon>
        <taxon>Dikarya</taxon>
        <taxon>Basidiomycota</taxon>
        <taxon>Agaricomycotina</taxon>
        <taxon>Agaricomycetes</taxon>
        <taxon>Agaricomycetidae</taxon>
        <taxon>Agaricales</taxon>
        <taxon>Tricholomatineae</taxon>
        <taxon>Clitocybaceae</taxon>
        <taxon>Collybia</taxon>
    </lineage>
</organism>
<comment type="caution">
    <text evidence="2">The sequence shown here is derived from an EMBL/GenBank/DDBJ whole genome shotgun (WGS) entry which is preliminary data.</text>
</comment>
<proteinExistence type="predicted"/>
<feature type="compositionally biased region" description="Polar residues" evidence="1">
    <location>
        <begin position="155"/>
        <end position="167"/>
    </location>
</feature>